<protein>
    <recommendedName>
        <fullName evidence="1">N-acetyltransferase domain-containing protein</fullName>
    </recommendedName>
</protein>
<keyword evidence="3" id="KW-1185">Reference proteome</keyword>
<dbReference type="AlphaFoldDB" id="A0A433SDQ1"/>
<reference evidence="2 3" key="1">
    <citation type="submission" date="2018-01" db="EMBL/GenBank/DDBJ databases">
        <title>Saezia sanguinis gen. nov., sp. nov., in the order Burkholderiales isolated from human blood.</title>
        <authorList>
            <person name="Medina-Pascual M.J."/>
            <person name="Valdezate S."/>
            <person name="Monzon S."/>
            <person name="Cuesta I."/>
            <person name="Carrasco G."/>
            <person name="Villalon P."/>
            <person name="Saez-Nieto J.A."/>
        </authorList>
    </citation>
    <scope>NUCLEOTIDE SEQUENCE [LARGE SCALE GENOMIC DNA]</scope>
    <source>
        <strain evidence="2 3">CNM695-12</strain>
    </source>
</reference>
<dbReference type="EMBL" id="PQSP01000003">
    <property type="protein sequence ID" value="RUS66858.1"/>
    <property type="molecule type" value="Genomic_DNA"/>
</dbReference>
<dbReference type="PROSITE" id="PS51186">
    <property type="entry name" value="GNAT"/>
    <property type="match status" value="1"/>
</dbReference>
<organism evidence="2 3">
    <name type="scientific">Saezia sanguinis</name>
    <dbReference type="NCBI Taxonomy" id="1965230"/>
    <lineage>
        <taxon>Bacteria</taxon>
        <taxon>Pseudomonadati</taxon>
        <taxon>Pseudomonadota</taxon>
        <taxon>Betaproteobacteria</taxon>
        <taxon>Burkholderiales</taxon>
        <taxon>Saeziaceae</taxon>
        <taxon>Saezia</taxon>
    </lineage>
</organism>
<dbReference type="GO" id="GO:0016747">
    <property type="term" value="F:acyltransferase activity, transferring groups other than amino-acyl groups"/>
    <property type="evidence" value="ECO:0007669"/>
    <property type="project" value="InterPro"/>
</dbReference>
<accession>A0A433SDQ1</accession>
<dbReference type="PANTHER" id="PTHR43792">
    <property type="entry name" value="GNAT FAMILY, PUTATIVE (AFU_ORTHOLOGUE AFUA_3G00765)-RELATED-RELATED"/>
    <property type="match status" value="1"/>
</dbReference>
<dbReference type="OrthoDB" id="9801656at2"/>
<dbReference type="PANTHER" id="PTHR43792:SF1">
    <property type="entry name" value="N-ACETYLTRANSFERASE DOMAIN-CONTAINING PROTEIN"/>
    <property type="match status" value="1"/>
</dbReference>
<dbReference type="SUPFAM" id="SSF55729">
    <property type="entry name" value="Acyl-CoA N-acyltransferases (Nat)"/>
    <property type="match status" value="1"/>
</dbReference>
<evidence type="ECO:0000313" key="2">
    <source>
        <dbReference type="EMBL" id="RUS66858.1"/>
    </source>
</evidence>
<evidence type="ECO:0000259" key="1">
    <source>
        <dbReference type="PROSITE" id="PS51186"/>
    </source>
</evidence>
<evidence type="ECO:0000313" key="3">
    <source>
        <dbReference type="Proteomes" id="UP000286947"/>
    </source>
</evidence>
<dbReference type="Pfam" id="PF13302">
    <property type="entry name" value="Acetyltransf_3"/>
    <property type="match status" value="1"/>
</dbReference>
<sequence length="187" mass="21282">MPAPIEIETARLLLRQWKQADFQPFARLNADPKVMEFFLAPLAREESDAVAQRYQQQIAENGWGFWAVELKSSQQFIGFVGLNQPAYRLPFGPCTEIGWRLDKAHWGHGYATEAARAALHTGFTTLHLAEIVAFTTLQNLRSQAVMQRLGMHLAPHYFEHPLVPGDHPLKKHCLYTLSFAQWQSLTA</sequence>
<comment type="caution">
    <text evidence="2">The sequence shown here is derived from an EMBL/GenBank/DDBJ whole genome shotgun (WGS) entry which is preliminary data.</text>
</comment>
<proteinExistence type="predicted"/>
<dbReference type="InterPro" id="IPR051531">
    <property type="entry name" value="N-acetyltransferase"/>
</dbReference>
<dbReference type="Gene3D" id="3.40.630.30">
    <property type="match status" value="1"/>
</dbReference>
<dbReference type="InterPro" id="IPR000182">
    <property type="entry name" value="GNAT_dom"/>
</dbReference>
<name>A0A433SDQ1_9BURK</name>
<dbReference type="InterPro" id="IPR016181">
    <property type="entry name" value="Acyl_CoA_acyltransferase"/>
</dbReference>
<dbReference type="Proteomes" id="UP000286947">
    <property type="component" value="Unassembled WGS sequence"/>
</dbReference>
<gene>
    <name evidence="2" type="ORF">CUZ56_01653</name>
</gene>
<dbReference type="RefSeq" id="WP_126979858.1">
    <property type="nucleotide sequence ID" value="NZ_PQSP01000003.1"/>
</dbReference>
<feature type="domain" description="N-acetyltransferase" evidence="1">
    <location>
        <begin position="12"/>
        <end position="170"/>
    </location>
</feature>